<proteinExistence type="predicted"/>
<organism evidence="12 13">
    <name type="scientific">Deinococcus rufus</name>
    <dbReference type="NCBI Taxonomy" id="2136097"/>
    <lineage>
        <taxon>Bacteria</taxon>
        <taxon>Thermotogati</taxon>
        <taxon>Deinococcota</taxon>
        <taxon>Deinococci</taxon>
        <taxon>Deinococcales</taxon>
        <taxon>Deinococcaceae</taxon>
        <taxon>Deinococcus</taxon>
    </lineage>
</organism>
<evidence type="ECO:0000259" key="9">
    <source>
        <dbReference type="PROSITE" id="PS50109"/>
    </source>
</evidence>
<evidence type="ECO:0000256" key="5">
    <source>
        <dbReference type="ARBA" id="ARBA00022777"/>
    </source>
</evidence>
<evidence type="ECO:0000256" key="4">
    <source>
        <dbReference type="ARBA" id="ARBA00022679"/>
    </source>
</evidence>
<feature type="domain" description="Histidine kinase" evidence="9">
    <location>
        <begin position="406"/>
        <end position="648"/>
    </location>
</feature>
<dbReference type="SUPFAM" id="SSF55874">
    <property type="entry name" value="ATPase domain of HSP90 chaperone/DNA topoisomerase II/histidine kinase"/>
    <property type="match status" value="1"/>
</dbReference>
<dbReference type="SMART" id="SM00387">
    <property type="entry name" value="HATPase_c"/>
    <property type="match status" value="1"/>
</dbReference>
<dbReference type="Gene3D" id="3.30.565.10">
    <property type="entry name" value="Histidine kinase-like ATPase, C-terminal domain"/>
    <property type="match status" value="1"/>
</dbReference>
<dbReference type="PANTHER" id="PTHR43395">
    <property type="entry name" value="SENSOR HISTIDINE KINASE CHEA"/>
    <property type="match status" value="1"/>
</dbReference>
<dbReference type="InterPro" id="IPR051315">
    <property type="entry name" value="Bact_Chemotaxis_CheA"/>
</dbReference>
<evidence type="ECO:0000313" key="12">
    <source>
        <dbReference type="EMBL" id="MFC3834328.1"/>
    </source>
</evidence>
<dbReference type="CDD" id="cd00088">
    <property type="entry name" value="HPT"/>
    <property type="match status" value="1"/>
</dbReference>
<dbReference type="Gene3D" id="1.20.120.160">
    <property type="entry name" value="HPT domain"/>
    <property type="match status" value="2"/>
</dbReference>
<comment type="caution">
    <text evidence="12">The sequence shown here is derived from an EMBL/GenBank/DDBJ whole genome shotgun (WGS) entry which is preliminary data.</text>
</comment>
<dbReference type="PRINTS" id="PR00344">
    <property type="entry name" value="BCTRLSENSOR"/>
</dbReference>
<feature type="domain" description="HPt" evidence="11">
    <location>
        <begin position="175"/>
        <end position="273"/>
    </location>
</feature>
<dbReference type="Pfam" id="PF02518">
    <property type="entry name" value="HATPase_c"/>
    <property type="match status" value="1"/>
</dbReference>
<dbReference type="InterPro" id="IPR001789">
    <property type="entry name" value="Sig_transdc_resp-reg_receiver"/>
</dbReference>
<evidence type="ECO:0000256" key="8">
    <source>
        <dbReference type="SAM" id="Coils"/>
    </source>
</evidence>
<dbReference type="InterPro" id="IPR004358">
    <property type="entry name" value="Sig_transdc_His_kin-like_C"/>
</dbReference>
<keyword evidence="8" id="KW-0175">Coiled coil</keyword>
<dbReference type="InterPro" id="IPR036890">
    <property type="entry name" value="HATPase_C_sf"/>
</dbReference>
<feature type="coiled-coil region" evidence="8">
    <location>
        <begin position="347"/>
        <end position="374"/>
    </location>
</feature>
<dbReference type="InterPro" id="IPR002545">
    <property type="entry name" value="CheW-lke_dom"/>
</dbReference>
<feature type="modified residue" description="Phosphohistidine" evidence="6">
    <location>
        <position position="216"/>
    </location>
</feature>
<dbReference type="PROSITE" id="PS50894">
    <property type="entry name" value="HPT"/>
    <property type="match status" value="2"/>
</dbReference>
<comment type="catalytic activity">
    <reaction evidence="1">
        <text>ATP + protein L-histidine = ADP + protein N-phospho-L-histidine.</text>
        <dbReference type="EC" id="2.7.13.3"/>
    </reaction>
</comment>
<evidence type="ECO:0000259" key="10">
    <source>
        <dbReference type="PROSITE" id="PS50110"/>
    </source>
</evidence>
<dbReference type="InterPro" id="IPR008207">
    <property type="entry name" value="Sig_transdc_His_kin_Hpt_dom"/>
</dbReference>
<dbReference type="SMART" id="SM00448">
    <property type="entry name" value="REC"/>
    <property type="match status" value="1"/>
</dbReference>
<evidence type="ECO:0000256" key="2">
    <source>
        <dbReference type="ARBA" id="ARBA00012438"/>
    </source>
</evidence>
<evidence type="ECO:0000259" key="11">
    <source>
        <dbReference type="PROSITE" id="PS50894"/>
    </source>
</evidence>
<dbReference type="InterPro" id="IPR036061">
    <property type="entry name" value="CheW-like_dom_sf"/>
</dbReference>
<dbReference type="EC" id="2.7.13.3" evidence="2"/>
<dbReference type="InterPro" id="IPR036641">
    <property type="entry name" value="HPT_dom_sf"/>
</dbReference>
<feature type="modified residue" description="Phosphohistidine" evidence="6">
    <location>
        <position position="52"/>
    </location>
</feature>
<evidence type="ECO:0000256" key="6">
    <source>
        <dbReference type="PROSITE-ProRule" id="PRU00110"/>
    </source>
</evidence>
<dbReference type="InterPro" id="IPR037006">
    <property type="entry name" value="CheA-like_homodim_sf"/>
</dbReference>
<sequence length="921" mass="99991">MNSSERAELLPAFLSEASTDLGTLRAGVANLPAAAAAGGDDQQLTTLSIVAHRMRGSAGLYGFPQLAKMAGLLERILEARPDLNGAQGDTYVTLVGTAVHMIGVGLDDITHGRRETDLGLRFSRAGGAAQLQAVLRAQPHAFVPRSTQHIPDDLDDAADLQPAAAGSLSDTLRAFVREQAEVWEYFAPEVREHLGHLSAQLDAPEPDLDVTFRAAHTIKGSSFMVGLEPLGEFAHRLEDVLGGVRDGLLRIDTPLRDELRRGTDLMTAMLRVAEGADEPVQEQLEIQAARLAQVAQGESGVPAPASAAPPADLPVASPELATLRVPARHLEGLIDQMGALVTSRSRLGQSLGRLDELQRAMQDSQERFGRAVRDFEERYLNADMLRVAEGTRPERAGPALAEDFNELELDTYSDLNILARSITELSADFSEVRRRLEAAVSDLHAEHEDMGKLLRRLRVDVTQTARVPFSQVTARLRRWAREHRDRLEFVTRGDDLKVDSATLQRLGEPLLHLLTNALHHGLGTPEDRAAAGKAPRGRVELSATLVGSFLEITVRDDGRGLDFLAIRERALMRGLRSAQELNAMEDDEVARLILLPGLSTEQQVSTVAGRGVGMDVVATTTRQLGGELLIRSRAGEGTTFTMRLPTTRRIMDVLQVQVGTVPLAFAVASVRALRELREPELRIGEGGFEAPFEGRWIPVVDLRELWGTPATGETFSLVVLSTLAGEVAARVDTFGTIGESSVAPTGSLLGALDYLSGTALSATGEVLPLLEPQGLLRLARRPDLWLSHERTGEQATVQGRLLLVDDSLSVRRVVGRMLERAGFTVDTANDGQDAYERLQQGVPYDVVLSDLEMPRMNGFELLSALRGRPTTASLPVVIMTTRAGEKHQRLAFSLGATDYFTKPVNEALLLRRVGRLTGAVV</sequence>
<feature type="modified residue" description="4-aspartylphosphate" evidence="7">
    <location>
        <position position="850"/>
    </location>
</feature>
<dbReference type="Proteomes" id="UP001595803">
    <property type="component" value="Unassembled WGS sequence"/>
</dbReference>
<keyword evidence="3 7" id="KW-0597">Phosphoprotein</keyword>
<dbReference type="PANTHER" id="PTHR43395:SF1">
    <property type="entry name" value="CHEMOTAXIS PROTEIN CHEA"/>
    <property type="match status" value="1"/>
</dbReference>
<dbReference type="InterPro" id="IPR005467">
    <property type="entry name" value="His_kinase_dom"/>
</dbReference>
<dbReference type="CDD" id="cd00156">
    <property type="entry name" value="REC"/>
    <property type="match status" value="1"/>
</dbReference>
<dbReference type="SMART" id="SM00073">
    <property type="entry name" value="HPT"/>
    <property type="match status" value="2"/>
</dbReference>
<keyword evidence="4" id="KW-0808">Transferase</keyword>
<protein>
    <recommendedName>
        <fullName evidence="2">histidine kinase</fullName>
        <ecNumber evidence="2">2.7.13.3</ecNumber>
    </recommendedName>
</protein>
<dbReference type="Pfam" id="PF01584">
    <property type="entry name" value="CheW"/>
    <property type="match status" value="1"/>
</dbReference>
<gene>
    <name evidence="12" type="ORF">ACFOSB_15855</name>
</gene>
<dbReference type="InterPro" id="IPR003594">
    <property type="entry name" value="HATPase_dom"/>
</dbReference>
<evidence type="ECO:0000256" key="3">
    <source>
        <dbReference type="ARBA" id="ARBA00022553"/>
    </source>
</evidence>
<feature type="domain" description="Response regulatory" evidence="10">
    <location>
        <begin position="800"/>
        <end position="917"/>
    </location>
</feature>
<dbReference type="SUPFAM" id="SSF47226">
    <property type="entry name" value="Histidine-containing phosphotransfer domain, HPT domain"/>
    <property type="match status" value="2"/>
</dbReference>
<dbReference type="PROSITE" id="PS50110">
    <property type="entry name" value="RESPONSE_REGULATORY"/>
    <property type="match status" value="1"/>
</dbReference>
<evidence type="ECO:0000256" key="7">
    <source>
        <dbReference type="PROSITE-ProRule" id="PRU00169"/>
    </source>
</evidence>
<evidence type="ECO:0000313" key="13">
    <source>
        <dbReference type="Proteomes" id="UP001595803"/>
    </source>
</evidence>
<dbReference type="InterPro" id="IPR004105">
    <property type="entry name" value="CheA-like_dim"/>
</dbReference>
<reference evidence="13" key="1">
    <citation type="journal article" date="2019" name="Int. J. Syst. Evol. Microbiol.">
        <title>The Global Catalogue of Microorganisms (GCM) 10K type strain sequencing project: providing services to taxonomists for standard genome sequencing and annotation.</title>
        <authorList>
            <consortium name="The Broad Institute Genomics Platform"/>
            <consortium name="The Broad Institute Genome Sequencing Center for Infectious Disease"/>
            <person name="Wu L."/>
            <person name="Ma J."/>
        </authorList>
    </citation>
    <scope>NUCLEOTIDE SEQUENCE [LARGE SCALE GENOMIC DNA]</scope>
    <source>
        <strain evidence="13">CCTCC AB 2017081</strain>
    </source>
</reference>
<dbReference type="SUPFAM" id="SSF52172">
    <property type="entry name" value="CheY-like"/>
    <property type="match status" value="1"/>
</dbReference>
<dbReference type="Gene3D" id="1.10.287.560">
    <property type="entry name" value="Histidine kinase CheA-like, homodimeric domain"/>
    <property type="match status" value="1"/>
</dbReference>
<dbReference type="Pfam" id="PF02895">
    <property type="entry name" value="H-kinase_dim"/>
    <property type="match status" value="1"/>
</dbReference>
<dbReference type="InterPro" id="IPR011006">
    <property type="entry name" value="CheY-like_superfamily"/>
</dbReference>
<feature type="domain" description="HPt" evidence="11">
    <location>
        <begin position="2"/>
        <end position="109"/>
    </location>
</feature>
<dbReference type="RefSeq" id="WP_380102862.1">
    <property type="nucleotide sequence ID" value="NZ_JBHRZG010000022.1"/>
</dbReference>
<keyword evidence="13" id="KW-1185">Reference proteome</keyword>
<dbReference type="PROSITE" id="PS50109">
    <property type="entry name" value="HIS_KIN"/>
    <property type="match status" value="1"/>
</dbReference>
<name>A0ABV7ZD97_9DEIO</name>
<dbReference type="EMBL" id="JBHRZG010000022">
    <property type="protein sequence ID" value="MFC3834328.1"/>
    <property type="molecule type" value="Genomic_DNA"/>
</dbReference>
<dbReference type="SMART" id="SM01231">
    <property type="entry name" value="H-kinase_dim"/>
    <property type="match status" value="1"/>
</dbReference>
<dbReference type="Pfam" id="PF01627">
    <property type="entry name" value="Hpt"/>
    <property type="match status" value="2"/>
</dbReference>
<dbReference type="Pfam" id="PF00072">
    <property type="entry name" value="Response_reg"/>
    <property type="match status" value="1"/>
</dbReference>
<accession>A0ABV7ZD97</accession>
<dbReference type="SUPFAM" id="SSF50341">
    <property type="entry name" value="CheW-like"/>
    <property type="match status" value="1"/>
</dbReference>
<keyword evidence="5" id="KW-0418">Kinase</keyword>
<evidence type="ECO:0000256" key="1">
    <source>
        <dbReference type="ARBA" id="ARBA00000085"/>
    </source>
</evidence>
<dbReference type="SMART" id="SM00260">
    <property type="entry name" value="CheW"/>
    <property type="match status" value="1"/>
</dbReference>
<dbReference type="Gene3D" id="3.40.50.2300">
    <property type="match status" value="1"/>
</dbReference>